<keyword evidence="1" id="KW-0812">Transmembrane</keyword>
<feature type="transmembrane region" description="Helical" evidence="1">
    <location>
        <begin position="50"/>
        <end position="69"/>
    </location>
</feature>
<evidence type="ECO:0000313" key="3">
    <source>
        <dbReference type="Proteomes" id="UP000236655"/>
    </source>
</evidence>
<sequence length="75" mass="8693">MTKTAHVIRHITYEDLGTFEPVLLDYGYKIKYFDAGYDDFLQLSDNPADLLVLMGGLLVFMKMLIFLLFGMSFQF</sequence>
<evidence type="ECO:0008006" key="4">
    <source>
        <dbReference type="Google" id="ProtNLM"/>
    </source>
</evidence>
<evidence type="ECO:0000313" key="2">
    <source>
        <dbReference type="EMBL" id="AUR51069.1"/>
    </source>
</evidence>
<protein>
    <recommendedName>
        <fullName evidence="4">Glutamine amidotransferase</fullName>
    </recommendedName>
</protein>
<keyword evidence="1" id="KW-0472">Membrane</keyword>
<dbReference type="EMBL" id="CP024847">
    <property type="protein sequence ID" value="AUR51069.1"/>
    <property type="molecule type" value="Genomic_DNA"/>
</dbReference>
<keyword evidence="1" id="KW-1133">Transmembrane helix</keyword>
<dbReference type="OrthoDB" id="9813383at2"/>
<gene>
    <name evidence="2" type="ORF">CUN60_01690</name>
</gene>
<name>A0A2I7N3N9_9NEIS</name>
<reference evidence="3" key="1">
    <citation type="submission" date="2017-11" db="EMBL/GenBank/DDBJ databases">
        <authorList>
            <person name="Chan K.G."/>
            <person name="Lee L.S."/>
        </authorList>
    </citation>
    <scope>NUCLEOTIDE SEQUENCE [LARGE SCALE GENOMIC DNA]</scope>
    <source>
        <strain evidence="3">DSM 100970</strain>
    </source>
</reference>
<proteinExistence type="predicted"/>
<organism evidence="2 3">
    <name type="scientific">Aquella oligotrophica</name>
    <dbReference type="NCBI Taxonomy" id="2067065"/>
    <lineage>
        <taxon>Bacteria</taxon>
        <taxon>Pseudomonadati</taxon>
        <taxon>Pseudomonadota</taxon>
        <taxon>Betaproteobacteria</taxon>
        <taxon>Neisseriales</taxon>
        <taxon>Neisseriaceae</taxon>
        <taxon>Aquella</taxon>
    </lineage>
</organism>
<dbReference type="Proteomes" id="UP000236655">
    <property type="component" value="Chromosome"/>
</dbReference>
<dbReference type="KEGG" id="nba:CUN60_01690"/>
<dbReference type="RefSeq" id="WP_102950369.1">
    <property type="nucleotide sequence ID" value="NZ_CP024847.1"/>
</dbReference>
<keyword evidence="3" id="KW-1185">Reference proteome</keyword>
<accession>A0A2I7N3N9</accession>
<evidence type="ECO:0000256" key="1">
    <source>
        <dbReference type="SAM" id="Phobius"/>
    </source>
</evidence>
<dbReference type="AlphaFoldDB" id="A0A2I7N3N9"/>